<dbReference type="Pfam" id="PF03460">
    <property type="entry name" value="NIR_SIR_ferr"/>
    <property type="match status" value="2"/>
</dbReference>
<comment type="similarity">
    <text evidence="1">Belongs to the nitrite and sulfite reductase 4Fe-4S domain family.</text>
</comment>
<dbReference type="InParanoid" id="A0A540VDC7"/>
<dbReference type="SUPFAM" id="SSF56014">
    <property type="entry name" value="Nitrite and sulphite reductase 4Fe-4S domain-like"/>
    <property type="match status" value="2"/>
</dbReference>
<dbReference type="PANTHER" id="PTHR32439">
    <property type="entry name" value="FERREDOXIN--NITRITE REDUCTASE, CHLOROPLASTIC"/>
    <property type="match status" value="1"/>
</dbReference>
<dbReference type="InterPro" id="IPR051329">
    <property type="entry name" value="NIR_SIR_4Fe-4S"/>
</dbReference>
<evidence type="ECO:0000256" key="7">
    <source>
        <dbReference type="ARBA" id="ARBA00023014"/>
    </source>
</evidence>
<evidence type="ECO:0000256" key="4">
    <source>
        <dbReference type="ARBA" id="ARBA00022723"/>
    </source>
</evidence>
<dbReference type="EMBL" id="VIGC01000020">
    <property type="protein sequence ID" value="TQE94770.1"/>
    <property type="molecule type" value="Genomic_DNA"/>
</dbReference>
<sequence length="523" mass="58964">MYVQIKQEWEQKEKSFTMNNIEVLKAHKRPLDIIEDIYRWAEEGFEAIPPEQYDLLKWYGLFHRKQTPGYFMLRMRISNGLLDTYQLRTLAGISRDFGRGVGDFTTRQNIQLRWIEITQVPELFQRLHEAGLTCQQTGMDNFRNVTGCPVAGMSRDEFLDARQQAVATALSLLGREFENLPRKFNISISGCRYDCAHAQSNDIGLIPAMRRVGKHLIKGFNVLVGGALGGTTPHLAEPLDVFVRPEEATALCRAILTVFRDHGNRENRKEARLKWLIWDWGMDRFRAEVMKVYGAALPPAGESQLYPHHAAPLERDHLGVHPQKQRGLNYVGLLVPVGRFTAQQLFDLADLADRYGSGEVRLTNDQNVIIPNVPDAHLSDLLAEPLLQEWSPTPSGILRGLVTCTGKDYCHFALNDTKGISLAIARELEKRFPEADRIVRINVSGCIHACGRHRASELGLQAQRVRLPDGTIVDGFDIFKGGQLGEEPRLGELVHKRATLEETVAYLSAEIGTKYHPLAEAAD</sequence>
<keyword evidence="11" id="KW-1185">Reference proteome</keyword>
<proteinExistence type="inferred from homology"/>
<protein>
    <submittedName>
        <fullName evidence="10">Ferredoxin--nitrite reductase</fullName>
        <ecNumber evidence="10">1.7.7.1</ecNumber>
    </submittedName>
</protein>
<evidence type="ECO:0000259" key="8">
    <source>
        <dbReference type="Pfam" id="PF01077"/>
    </source>
</evidence>
<dbReference type="PANTHER" id="PTHR32439:SF0">
    <property type="entry name" value="FERREDOXIN--NITRITE REDUCTASE, CHLOROPLASTIC"/>
    <property type="match status" value="1"/>
</dbReference>
<name>A0A540VDC7_9CHLR</name>
<dbReference type="AlphaFoldDB" id="A0A540VDC7"/>
<keyword evidence="4" id="KW-0479">Metal-binding</keyword>
<dbReference type="GO" id="GO:0048307">
    <property type="term" value="F:ferredoxin-nitrite reductase activity"/>
    <property type="evidence" value="ECO:0007669"/>
    <property type="project" value="UniProtKB-EC"/>
</dbReference>
<dbReference type="InterPro" id="IPR005117">
    <property type="entry name" value="NiRdtase/SiRdtase_haem-b_fer"/>
</dbReference>
<keyword evidence="3" id="KW-0349">Heme</keyword>
<evidence type="ECO:0000259" key="9">
    <source>
        <dbReference type="Pfam" id="PF03460"/>
    </source>
</evidence>
<comment type="caution">
    <text evidence="10">The sequence shown here is derived from an EMBL/GenBank/DDBJ whole genome shotgun (WGS) entry which is preliminary data.</text>
</comment>
<keyword evidence="5 10" id="KW-0560">Oxidoreductase</keyword>
<evidence type="ECO:0000256" key="3">
    <source>
        <dbReference type="ARBA" id="ARBA00022617"/>
    </source>
</evidence>
<reference evidence="10 11" key="1">
    <citation type="submission" date="2019-06" db="EMBL/GenBank/DDBJ databases">
        <title>Genome sequence of Litorilinea aerophila BAA-2444.</title>
        <authorList>
            <person name="Maclea K.S."/>
            <person name="Maurais E.G."/>
            <person name="Iannazzi L.C."/>
        </authorList>
    </citation>
    <scope>NUCLEOTIDE SEQUENCE [LARGE SCALE GENOMIC DNA]</scope>
    <source>
        <strain evidence="10 11">ATCC BAA-2444</strain>
    </source>
</reference>
<dbReference type="GO" id="GO:0020037">
    <property type="term" value="F:heme binding"/>
    <property type="evidence" value="ECO:0007669"/>
    <property type="project" value="InterPro"/>
</dbReference>
<feature type="domain" description="Nitrite/Sulfite reductase ferredoxin-like" evidence="9">
    <location>
        <begin position="321"/>
        <end position="385"/>
    </location>
</feature>
<accession>A0A540VDC7</accession>
<keyword evidence="7" id="KW-0411">Iron-sulfur</keyword>
<evidence type="ECO:0000313" key="11">
    <source>
        <dbReference type="Proteomes" id="UP000317371"/>
    </source>
</evidence>
<dbReference type="Proteomes" id="UP000317371">
    <property type="component" value="Unassembled WGS sequence"/>
</dbReference>
<dbReference type="InterPro" id="IPR036136">
    <property type="entry name" value="Nit/Sulf_reduc_fer-like_dom_sf"/>
</dbReference>
<organism evidence="10 11">
    <name type="scientific">Litorilinea aerophila</name>
    <dbReference type="NCBI Taxonomy" id="1204385"/>
    <lineage>
        <taxon>Bacteria</taxon>
        <taxon>Bacillati</taxon>
        <taxon>Chloroflexota</taxon>
        <taxon>Caldilineae</taxon>
        <taxon>Caldilineales</taxon>
        <taxon>Caldilineaceae</taxon>
        <taxon>Litorilinea</taxon>
    </lineage>
</organism>
<feature type="domain" description="Nitrite/Sulfite reductase ferredoxin-like" evidence="9">
    <location>
        <begin position="64"/>
        <end position="130"/>
    </location>
</feature>
<dbReference type="InterPro" id="IPR045854">
    <property type="entry name" value="NO2/SO3_Rdtase_4Fe4S_sf"/>
</dbReference>
<dbReference type="PRINTS" id="PR00397">
    <property type="entry name" value="SIROHAEM"/>
</dbReference>
<gene>
    <name evidence="10" type="primary">nirA</name>
    <name evidence="10" type="ORF">FKZ61_15190</name>
</gene>
<dbReference type="InterPro" id="IPR006067">
    <property type="entry name" value="NO2/SO3_Rdtase_4Fe4S_dom"/>
</dbReference>
<dbReference type="PROSITE" id="PS00365">
    <property type="entry name" value="NIR_SIR"/>
    <property type="match status" value="2"/>
</dbReference>
<feature type="domain" description="Nitrite/sulphite reductase 4Fe-4S" evidence="8">
    <location>
        <begin position="139"/>
        <end position="294"/>
    </location>
</feature>
<keyword evidence="2" id="KW-0004">4Fe-4S</keyword>
<dbReference type="FunCoup" id="A0A540VDC7">
    <property type="interactions" value="290"/>
</dbReference>
<dbReference type="GO" id="GO:0051539">
    <property type="term" value="F:4 iron, 4 sulfur cluster binding"/>
    <property type="evidence" value="ECO:0007669"/>
    <property type="project" value="UniProtKB-KW"/>
</dbReference>
<evidence type="ECO:0000313" key="10">
    <source>
        <dbReference type="EMBL" id="TQE94770.1"/>
    </source>
</evidence>
<keyword evidence="6" id="KW-0408">Iron</keyword>
<dbReference type="Gene3D" id="3.30.413.10">
    <property type="entry name" value="Sulfite Reductase Hemoprotein, domain 1"/>
    <property type="match status" value="2"/>
</dbReference>
<evidence type="ECO:0000256" key="6">
    <source>
        <dbReference type="ARBA" id="ARBA00023004"/>
    </source>
</evidence>
<evidence type="ECO:0000256" key="5">
    <source>
        <dbReference type="ARBA" id="ARBA00023002"/>
    </source>
</evidence>
<dbReference type="Gene3D" id="3.90.480.20">
    <property type="match status" value="1"/>
</dbReference>
<dbReference type="SUPFAM" id="SSF55124">
    <property type="entry name" value="Nitrite/Sulfite reductase N-terminal domain-like"/>
    <property type="match status" value="2"/>
</dbReference>
<dbReference type="OrthoDB" id="9803707at2"/>
<dbReference type="EC" id="1.7.7.1" evidence="10"/>
<dbReference type="InterPro" id="IPR006066">
    <property type="entry name" value="NO2/SO3_Rdtase_FeS/sirohaem_BS"/>
</dbReference>
<evidence type="ECO:0000256" key="2">
    <source>
        <dbReference type="ARBA" id="ARBA00022485"/>
    </source>
</evidence>
<dbReference type="GO" id="GO:0046872">
    <property type="term" value="F:metal ion binding"/>
    <property type="evidence" value="ECO:0007669"/>
    <property type="project" value="UniProtKB-KW"/>
</dbReference>
<evidence type="ECO:0000256" key="1">
    <source>
        <dbReference type="ARBA" id="ARBA00010429"/>
    </source>
</evidence>
<dbReference type="Pfam" id="PF01077">
    <property type="entry name" value="NIR_SIR"/>
    <property type="match status" value="2"/>
</dbReference>
<feature type="domain" description="Nitrite/sulphite reductase 4Fe-4S" evidence="8">
    <location>
        <begin position="398"/>
        <end position="506"/>
    </location>
</feature>